<dbReference type="GO" id="GO:0016567">
    <property type="term" value="P:protein ubiquitination"/>
    <property type="evidence" value="ECO:0007669"/>
    <property type="project" value="InterPro"/>
</dbReference>
<gene>
    <name evidence="8" type="ORF">CB0940_10489</name>
    <name evidence="9" type="ORF">RHO25_011868</name>
</gene>
<keyword evidence="11" id="KW-1185">Reference proteome</keyword>
<feature type="domain" description="RING-type" evidence="7">
    <location>
        <begin position="21"/>
        <end position="233"/>
    </location>
</feature>
<keyword evidence="3" id="KW-0677">Repeat</keyword>
<keyword evidence="5" id="KW-0833">Ubl conjugation pathway</keyword>
<dbReference type="CDD" id="cd20336">
    <property type="entry name" value="Rcat_RBR"/>
    <property type="match status" value="1"/>
</dbReference>
<dbReference type="EMBL" id="LKMD01000103">
    <property type="protein sequence ID" value="PIA95690.1"/>
    <property type="molecule type" value="Genomic_DNA"/>
</dbReference>
<evidence type="ECO:0000256" key="1">
    <source>
        <dbReference type="ARBA" id="ARBA00022679"/>
    </source>
</evidence>
<keyword evidence="6" id="KW-0862">Zinc</keyword>
<organism evidence="8 10">
    <name type="scientific">Cercospora beticola</name>
    <name type="common">Sugarbeet leaf spot fungus</name>
    <dbReference type="NCBI Taxonomy" id="122368"/>
    <lineage>
        <taxon>Eukaryota</taxon>
        <taxon>Fungi</taxon>
        <taxon>Dikarya</taxon>
        <taxon>Ascomycota</taxon>
        <taxon>Pezizomycotina</taxon>
        <taxon>Dothideomycetes</taxon>
        <taxon>Dothideomycetidae</taxon>
        <taxon>Mycosphaerellales</taxon>
        <taxon>Mycosphaerellaceae</taxon>
        <taxon>Cercospora</taxon>
    </lineage>
</organism>
<dbReference type="PROSITE" id="PS51873">
    <property type="entry name" value="TRIAD"/>
    <property type="match status" value="1"/>
</dbReference>
<evidence type="ECO:0000256" key="4">
    <source>
        <dbReference type="ARBA" id="ARBA00022771"/>
    </source>
</evidence>
<dbReference type="AlphaFoldDB" id="A0A2G5HT32"/>
<dbReference type="Gene3D" id="1.20.120.1750">
    <property type="match status" value="1"/>
</dbReference>
<evidence type="ECO:0000313" key="11">
    <source>
        <dbReference type="Proteomes" id="UP001302367"/>
    </source>
</evidence>
<evidence type="ECO:0000256" key="2">
    <source>
        <dbReference type="ARBA" id="ARBA00022723"/>
    </source>
</evidence>
<keyword evidence="4" id="KW-0863">Zinc-finger</keyword>
<dbReference type="GO" id="GO:0004842">
    <property type="term" value="F:ubiquitin-protein transferase activity"/>
    <property type="evidence" value="ECO:0007669"/>
    <property type="project" value="InterPro"/>
</dbReference>
<evidence type="ECO:0000256" key="5">
    <source>
        <dbReference type="ARBA" id="ARBA00022786"/>
    </source>
</evidence>
<dbReference type="OrthoDB" id="3650714at2759"/>
<dbReference type="InterPro" id="IPR031127">
    <property type="entry name" value="E3_UB_ligase_RBR"/>
</dbReference>
<evidence type="ECO:0000259" key="7">
    <source>
        <dbReference type="PROSITE" id="PS51873"/>
    </source>
</evidence>
<dbReference type="PANTHER" id="PTHR11685">
    <property type="entry name" value="RBR FAMILY RING FINGER AND IBR DOMAIN-CONTAINING"/>
    <property type="match status" value="1"/>
</dbReference>
<dbReference type="EMBL" id="CP134191">
    <property type="protein sequence ID" value="WPB07207.1"/>
    <property type="molecule type" value="Genomic_DNA"/>
</dbReference>
<evidence type="ECO:0000313" key="8">
    <source>
        <dbReference type="EMBL" id="PIA95690.1"/>
    </source>
</evidence>
<reference evidence="9 11" key="2">
    <citation type="submission" date="2023-09" db="EMBL/GenBank/DDBJ databases">
        <title>Complete-Gapless Cercospora beticola genome.</title>
        <authorList>
            <person name="Wyatt N.A."/>
            <person name="Spanner R.E."/>
            <person name="Bolton M.D."/>
        </authorList>
    </citation>
    <scope>NUCLEOTIDE SEQUENCE [LARGE SCALE GENOMIC DNA]</scope>
    <source>
        <strain evidence="9">Cb09-40</strain>
    </source>
</reference>
<evidence type="ECO:0000256" key="6">
    <source>
        <dbReference type="ARBA" id="ARBA00022833"/>
    </source>
</evidence>
<evidence type="ECO:0000313" key="10">
    <source>
        <dbReference type="Proteomes" id="UP000230605"/>
    </source>
</evidence>
<evidence type="ECO:0000256" key="3">
    <source>
        <dbReference type="ARBA" id="ARBA00022737"/>
    </source>
</evidence>
<dbReference type="GO" id="GO:0008270">
    <property type="term" value="F:zinc ion binding"/>
    <property type="evidence" value="ECO:0007669"/>
    <property type="project" value="UniProtKB-KW"/>
</dbReference>
<keyword evidence="1" id="KW-0808">Transferase</keyword>
<keyword evidence="2" id="KW-0479">Metal-binding</keyword>
<proteinExistence type="predicted"/>
<reference evidence="8 10" key="1">
    <citation type="submission" date="2015-10" db="EMBL/GenBank/DDBJ databases">
        <title>The cercosporin biosynthetic gene cluster was horizontally transferred to several fungal lineages and shown to be expanded in Cercospora beticola based on microsynteny with recipient genomes.</title>
        <authorList>
            <person name="De Jonge R."/>
            <person name="Ebert M.K."/>
            <person name="Suttle J.C."/>
            <person name="Jurick Ii W.M."/>
            <person name="Secor G.A."/>
            <person name="Thomma B.P."/>
            <person name="Van De Peer Y."/>
            <person name="Bolton M.D."/>
        </authorList>
    </citation>
    <scope>NUCLEOTIDE SEQUENCE [LARGE SCALE GENOMIC DNA]</scope>
    <source>
        <strain evidence="8 10">09-40</strain>
    </source>
</reference>
<protein>
    <recommendedName>
        <fullName evidence="7">RING-type domain-containing protein</fullName>
    </recommendedName>
</protein>
<dbReference type="Proteomes" id="UP000230605">
    <property type="component" value="Chromosome 8"/>
</dbReference>
<dbReference type="SUPFAM" id="SSF57850">
    <property type="entry name" value="RING/U-box"/>
    <property type="match status" value="1"/>
</dbReference>
<accession>A0A2G5HT32</accession>
<evidence type="ECO:0000313" key="9">
    <source>
        <dbReference type="EMBL" id="WPB07207.1"/>
    </source>
</evidence>
<name>A0A2G5HT32_CERBT</name>
<dbReference type="Proteomes" id="UP001302367">
    <property type="component" value="Chromosome 8"/>
</dbReference>
<sequence length="475" mass="53797">MDNIPITNTPPNTPMSDSGPTLFECVVCTDECQWPSTLEIFGHCMCKECFDRGMKPQFENHLKNEFCAPKWEGDLINLDSVKANFTPEFIREYKLKMDEYAVFPNRRIYCAGRNGEHCGAFIGSKDEMPAAAACLKCGALTCAECSSSLNPRALYKHHCQEQKENTSAMDGLQRGKDFQTCPECATPCELMDGCNHMTCELTACGCEFCFICGEHAMEGQGHWDVGKPCPKYNHPDDGNAMFEPPGLAGIPLGGDPNEWPVHPDDGNAMFMPPAIQWDRWPNHPDGLPADPFLDWPETQDIQQADADMDILMTEVTRDENDRRVLNDPGQPEAILRRVDRQKLDEIQSAVLSVLQVTAHQGQVQPWMPMLVDFISILSPLLQIYTLQSSPEEVRQAWTRYRQAIAADLDRTVTIRNIPEVMRRFPDLLPIINRWQLTDSGAEGWQEQFRLQLIEKQRVQAIQQEVDGLLFAMQNR</sequence>
<dbReference type="InterPro" id="IPR044066">
    <property type="entry name" value="TRIAD_supradom"/>
</dbReference>